<evidence type="ECO:0000256" key="6">
    <source>
        <dbReference type="ARBA" id="ARBA00023134"/>
    </source>
</evidence>
<evidence type="ECO:0000256" key="3">
    <source>
        <dbReference type="ARBA" id="ARBA00022679"/>
    </source>
</evidence>
<proteinExistence type="inferred from homology"/>
<dbReference type="OrthoDB" id="9806359at2"/>
<dbReference type="Pfam" id="PF00483">
    <property type="entry name" value="NTP_transferase"/>
    <property type="match status" value="1"/>
</dbReference>
<comment type="similarity">
    <text evidence="1">Belongs to the mannose-6-phosphate isomerase type 2 family.</text>
</comment>
<evidence type="ECO:0000256" key="7">
    <source>
        <dbReference type="ARBA" id="ARBA00047343"/>
    </source>
</evidence>
<evidence type="ECO:0000256" key="5">
    <source>
        <dbReference type="ARBA" id="ARBA00022741"/>
    </source>
</evidence>
<dbReference type="CDD" id="cd02509">
    <property type="entry name" value="GDP-M1P_Guanylyltransferase"/>
    <property type="match status" value="1"/>
</dbReference>
<dbReference type="InterPro" id="IPR051161">
    <property type="entry name" value="Mannose-6P_isomerase_type2"/>
</dbReference>
<keyword evidence="11" id="KW-1185">Reference proteome</keyword>
<comment type="catalytic activity">
    <reaction evidence="7">
        <text>alpha-D-mannose 1-phosphate + GTP + H(+) = GDP-alpha-D-mannose + diphosphate</text>
        <dbReference type="Rhea" id="RHEA:15229"/>
        <dbReference type="ChEBI" id="CHEBI:15378"/>
        <dbReference type="ChEBI" id="CHEBI:33019"/>
        <dbReference type="ChEBI" id="CHEBI:37565"/>
        <dbReference type="ChEBI" id="CHEBI:57527"/>
        <dbReference type="ChEBI" id="CHEBI:58409"/>
        <dbReference type="EC" id="2.7.7.13"/>
    </reaction>
</comment>
<evidence type="ECO:0000256" key="2">
    <source>
        <dbReference type="ARBA" id="ARBA00012387"/>
    </source>
</evidence>
<dbReference type="GO" id="GO:0004475">
    <property type="term" value="F:mannose-1-phosphate guanylyltransferase (GTP) activity"/>
    <property type="evidence" value="ECO:0007669"/>
    <property type="project" value="UniProtKB-EC"/>
</dbReference>
<dbReference type="SUPFAM" id="SSF53448">
    <property type="entry name" value="Nucleotide-diphospho-sugar transferases"/>
    <property type="match status" value="1"/>
</dbReference>
<feature type="domain" description="Nucleotidyl transferase" evidence="8">
    <location>
        <begin position="4"/>
        <end position="286"/>
    </location>
</feature>
<dbReference type="AlphaFoldDB" id="A0A518AJ61"/>
<dbReference type="PANTHER" id="PTHR46390">
    <property type="entry name" value="MANNOSE-1-PHOSPHATE GUANYLYLTRANSFERASE"/>
    <property type="match status" value="1"/>
</dbReference>
<evidence type="ECO:0000313" key="10">
    <source>
        <dbReference type="EMBL" id="QDU54714.1"/>
    </source>
</evidence>
<organism evidence="10 11">
    <name type="scientific">Aeoliella mucimassa</name>
    <dbReference type="NCBI Taxonomy" id="2527972"/>
    <lineage>
        <taxon>Bacteria</taxon>
        <taxon>Pseudomonadati</taxon>
        <taxon>Planctomycetota</taxon>
        <taxon>Planctomycetia</taxon>
        <taxon>Pirellulales</taxon>
        <taxon>Lacipirellulaceae</taxon>
        <taxon>Aeoliella</taxon>
    </lineage>
</organism>
<dbReference type="PANTHER" id="PTHR46390:SF1">
    <property type="entry name" value="MANNOSE-1-PHOSPHATE GUANYLYLTRANSFERASE"/>
    <property type="match status" value="1"/>
</dbReference>
<dbReference type="GO" id="GO:0005525">
    <property type="term" value="F:GTP binding"/>
    <property type="evidence" value="ECO:0007669"/>
    <property type="project" value="UniProtKB-KW"/>
</dbReference>
<dbReference type="RefSeq" id="WP_145245655.1">
    <property type="nucleotide sequence ID" value="NZ_CP036278.1"/>
</dbReference>
<evidence type="ECO:0000256" key="4">
    <source>
        <dbReference type="ARBA" id="ARBA00022695"/>
    </source>
</evidence>
<keyword evidence="3 10" id="KW-0808">Transferase</keyword>
<dbReference type="InterPro" id="IPR049577">
    <property type="entry name" value="GMPP_N"/>
</dbReference>
<dbReference type="SUPFAM" id="SSF159283">
    <property type="entry name" value="Guanosine diphospho-D-mannose pyrophosphorylase/mannose-6-phosphate isomerase linker domain"/>
    <property type="match status" value="1"/>
</dbReference>
<keyword evidence="4 10" id="KW-0548">Nucleotidyltransferase</keyword>
<dbReference type="Gene3D" id="3.90.550.10">
    <property type="entry name" value="Spore Coat Polysaccharide Biosynthesis Protein SpsA, Chain A"/>
    <property type="match status" value="1"/>
</dbReference>
<dbReference type="InterPro" id="IPR005835">
    <property type="entry name" value="NTP_transferase_dom"/>
</dbReference>
<dbReference type="Proteomes" id="UP000315750">
    <property type="component" value="Chromosome"/>
</dbReference>
<accession>A0A518AJ61</accession>
<dbReference type="InterPro" id="IPR054566">
    <property type="entry name" value="ManC/GMP-like_b-helix"/>
</dbReference>
<evidence type="ECO:0000256" key="1">
    <source>
        <dbReference type="ARBA" id="ARBA00006115"/>
    </source>
</evidence>
<dbReference type="InterPro" id="IPR029044">
    <property type="entry name" value="Nucleotide-diphossugar_trans"/>
</dbReference>
<dbReference type="KEGG" id="amuc:Pan181_08970"/>
<dbReference type="EMBL" id="CP036278">
    <property type="protein sequence ID" value="QDU54714.1"/>
    <property type="molecule type" value="Genomic_DNA"/>
</dbReference>
<sequence length="364" mass="39961">MLHPIIMAGGSGTRFWPASRRQTPKQMLSLVPGGTMIAQTVERLGDLAPPERCLVVTNERLVDGIRELLPQLPASAVVGEPAKRDTAPCIGLAALLVTKVAGDADAIMAVMPADHVITPVDAFQTAIRQAVDLIESNPQAIVTYGIKPTYPAEIFGYIHRDVPMSLSTSEEIAPSYHVKEFREKPNAATAEDYVESGEYYWNSGIFVWRASTILEALAEHQPQMLAHLEKIADAWGTDQQQEVFEREFTAIEGISIDYAVMEHATDVVVIEAPFEWDDLGGWQSLSRRLGTDDDGNTIVGKHLGLDTTGTIVRSSDDHLIVTLGLEDCIVVHTPDATLVANKHHEESIRKIVKELESKAMDEHL</sequence>
<dbReference type="GO" id="GO:0009298">
    <property type="term" value="P:GDP-mannose biosynthetic process"/>
    <property type="evidence" value="ECO:0007669"/>
    <property type="project" value="TreeGrafter"/>
</dbReference>
<feature type="domain" description="MannoseP isomerase/GMP-like beta-helix" evidence="9">
    <location>
        <begin position="300"/>
        <end position="355"/>
    </location>
</feature>
<evidence type="ECO:0000259" key="9">
    <source>
        <dbReference type="Pfam" id="PF22640"/>
    </source>
</evidence>
<keyword evidence="5" id="KW-0547">Nucleotide-binding</keyword>
<protein>
    <recommendedName>
        <fullName evidence="2">mannose-1-phosphate guanylyltransferase</fullName>
        <ecNumber evidence="2">2.7.7.13</ecNumber>
    </recommendedName>
</protein>
<name>A0A518AJ61_9BACT</name>
<dbReference type="Pfam" id="PF22640">
    <property type="entry name" value="ManC_GMP_beta-helix"/>
    <property type="match status" value="1"/>
</dbReference>
<evidence type="ECO:0000313" key="11">
    <source>
        <dbReference type="Proteomes" id="UP000315750"/>
    </source>
</evidence>
<reference evidence="10 11" key="1">
    <citation type="submission" date="2019-02" db="EMBL/GenBank/DDBJ databases">
        <title>Deep-cultivation of Planctomycetes and their phenomic and genomic characterization uncovers novel biology.</title>
        <authorList>
            <person name="Wiegand S."/>
            <person name="Jogler M."/>
            <person name="Boedeker C."/>
            <person name="Pinto D."/>
            <person name="Vollmers J."/>
            <person name="Rivas-Marin E."/>
            <person name="Kohn T."/>
            <person name="Peeters S.H."/>
            <person name="Heuer A."/>
            <person name="Rast P."/>
            <person name="Oberbeckmann S."/>
            <person name="Bunk B."/>
            <person name="Jeske O."/>
            <person name="Meyerdierks A."/>
            <person name="Storesund J.E."/>
            <person name="Kallscheuer N."/>
            <person name="Luecker S."/>
            <person name="Lage O.M."/>
            <person name="Pohl T."/>
            <person name="Merkel B.J."/>
            <person name="Hornburger P."/>
            <person name="Mueller R.-W."/>
            <person name="Bruemmer F."/>
            <person name="Labrenz M."/>
            <person name="Spormann A.M."/>
            <person name="Op den Camp H."/>
            <person name="Overmann J."/>
            <person name="Amann R."/>
            <person name="Jetten M.S.M."/>
            <person name="Mascher T."/>
            <person name="Medema M.H."/>
            <person name="Devos D.P."/>
            <person name="Kaster A.-K."/>
            <person name="Ovreas L."/>
            <person name="Rohde M."/>
            <person name="Galperin M.Y."/>
            <person name="Jogler C."/>
        </authorList>
    </citation>
    <scope>NUCLEOTIDE SEQUENCE [LARGE SCALE GENOMIC DNA]</scope>
    <source>
        <strain evidence="10 11">Pan181</strain>
    </source>
</reference>
<gene>
    <name evidence="10" type="primary">manC</name>
    <name evidence="10" type="ORF">Pan181_08970</name>
</gene>
<keyword evidence="6" id="KW-0342">GTP-binding</keyword>
<evidence type="ECO:0000259" key="8">
    <source>
        <dbReference type="Pfam" id="PF00483"/>
    </source>
</evidence>
<dbReference type="FunFam" id="3.90.550.10:FF:000046">
    <property type="entry name" value="Mannose-1-phosphate guanylyltransferase (GDP)"/>
    <property type="match status" value="1"/>
</dbReference>
<dbReference type="EC" id="2.7.7.13" evidence="2"/>